<dbReference type="PANTHER" id="PTHR43451">
    <property type="entry name" value="ACETYLTRANSFERASE (GNAT) FAMILY PROTEIN"/>
    <property type="match status" value="1"/>
</dbReference>
<keyword evidence="2" id="KW-0012">Acyltransferase</keyword>
<dbReference type="InterPro" id="IPR016181">
    <property type="entry name" value="Acyl_CoA_acyltransferase"/>
</dbReference>
<dbReference type="EC" id="2.3.1.-" evidence="2"/>
<keyword evidence="3" id="KW-1185">Reference proteome</keyword>
<keyword evidence="2" id="KW-0808">Transferase</keyword>
<dbReference type="Pfam" id="PF13673">
    <property type="entry name" value="Acetyltransf_10"/>
    <property type="match status" value="1"/>
</dbReference>
<dbReference type="PROSITE" id="PS51186">
    <property type="entry name" value="GNAT"/>
    <property type="match status" value="1"/>
</dbReference>
<dbReference type="Gene3D" id="3.40.630.30">
    <property type="match status" value="1"/>
</dbReference>
<feature type="domain" description="N-acetyltransferase" evidence="1">
    <location>
        <begin position="12"/>
        <end position="166"/>
    </location>
</feature>
<evidence type="ECO:0000259" key="1">
    <source>
        <dbReference type="PROSITE" id="PS51186"/>
    </source>
</evidence>
<dbReference type="SUPFAM" id="SSF55729">
    <property type="entry name" value="Acyl-CoA N-acyltransferases (Nat)"/>
    <property type="match status" value="1"/>
</dbReference>
<protein>
    <submittedName>
        <fullName evidence="2">GNAT family N-acetyltransferase</fullName>
        <ecNumber evidence="2">2.3.1.-</ecNumber>
    </submittedName>
</protein>
<dbReference type="EMBL" id="JALGAR010000001">
    <property type="protein sequence ID" value="MCI4657832.1"/>
    <property type="molecule type" value="Genomic_DNA"/>
</dbReference>
<dbReference type="RefSeq" id="WP_243011607.1">
    <property type="nucleotide sequence ID" value="NZ_JALGAR010000001.1"/>
</dbReference>
<sequence>MELNTSVDGSVVVIRPYGHGDAADTLAIFLAAVTETAAADYSPEQIQAWARPESRELSAWHTAMQARNSYVATVDGVPAGFSDVDSEGHIDMMFVAPRYLRRGVARQLIGHVEARARREQLRELTANVSITARPFFERSGFTVVAEQHPLTAGVQLTNFRMKKKLVGGEESVRVPAGTLLPDA</sequence>
<dbReference type="PANTHER" id="PTHR43451:SF1">
    <property type="entry name" value="ACETYLTRANSFERASE"/>
    <property type="match status" value="1"/>
</dbReference>
<evidence type="ECO:0000313" key="3">
    <source>
        <dbReference type="Proteomes" id="UP001165341"/>
    </source>
</evidence>
<dbReference type="InterPro" id="IPR052564">
    <property type="entry name" value="N-acetyltrans/Recomb-assoc"/>
</dbReference>
<gene>
    <name evidence="2" type="ORF">MQH31_08430</name>
</gene>
<organism evidence="2 3">
    <name type="scientific">Cryobacterium zhongshanensis</name>
    <dbReference type="NCBI Taxonomy" id="2928153"/>
    <lineage>
        <taxon>Bacteria</taxon>
        <taxon>Bacillati</taxon>
        <taxon>Actinomycetota</taxon>
        <taxon>Actinomycetes</taxon>
        <taxon>Micrococcales</taxon>
        <taxon>Microbacteriaceae</taxon>
        <taxon>Cryobacterium</taxon>
    </lineage>
</organism>
<dbReference type="CDD" id="cd04301">
    <property type="entry name" value="NAT_SF"/>
    <property type="match status" value="1"/>
</dbReference>
<accession>A0AA41UF86</accession>
<dbReference type="InterPro" id="IPR000182">
    <property type="entry name" value="GNAT_dom"/>
</dbReference>
<evidence type="ECO:0000313" key="2">
    <source>
        <dbReference type="EMBL" id="MCI4657832.1"/>
    </source>
</evidence>
<name>A0AA41UF86_9MICO</name>
<dbReference type="AlphaFoldDB" id="A0AA41UF86"/>
<comment type="caution">
    <text evidence="2">The sequence shown here is derived from an EMBL/GenBank/DDBJ whole genome shotgun (WGS) entry which is preliminary data.</text>
</comment>
<dbReference type="Proteomes" id="UP001165341">
    <property type="component" value="Unassembled WGS sequence"/>
</dbReference>
<reference evidence="2" key="1">
    <citation type="submission" date="2022-03" db="EMBL/GenBank/DDBJ databases">
        <title>Cryobacterium sp. nov. strain ZS14-85, isolated from Antarctic soil.</title>
        <authorList>
            <person name="Li J."/>
            <person name="Niu G."/>
        </authorList>
    </citation>
    <scope>NUCLEOTIDE SEQUENCE</scope>
    <source>
        <strain evidence="2">ZS14-85</strain>
    </source>
</reference>
<dbReference type="GO" id="GO:0016747">
    <property type="term" value="F:acyltransferase activity, transferring groups other than amino-acyl groups"/>
    <property type="evidence" value="ECO:0007669"/>
    <property type="project" value="InterPro"/>
</dbReference>
<proteinExistence type="predicted"/>